<dbReference type="RefSeq" id="WP_246916243.1">
    <property type="nucleotide sequence ID" value="NZ_CP090145.1"/>
</dbReference>
<reference evidence="1" key="1">
    <citation type="submission" date="2021-12" db="EMBL/GenBank/DDBJ databases">
        <authorList>
            <person name="Cha I.-T."/>
            <person name="Lee K.-E."/>
            <person name="Park S.-J."/>
        </authorList>
    </citation>
    <scope>NUCLEOTIDE SEQUENCE</scope>
    <source>
        <strain evidence="1">YSM-43</strain>
    </source>
</reference>
<dbReference type="Proteomes" id="UP000830454">
    <property type="component" value="Chromosome"/>
</dbReference>
<protein>
    <submittedName>
        <fullName evidence="1">Uncharacterized protein</fullName>
    </submittedName>
</protein>
<evidence type="ECO:0000313" key="2">
    <source>
        <dbReference type="Proteomes" id="UP000830454"/>
    </source>
</evidence>
<gene>
    <name evidence="1" type="ORF">LXD69_16955</name>
</gene>
<accession>A0ABY4HMB2</accession>
<name>A0ABY4HMB2_9FLAO</name>
<reference evidence="1" key="2">
    <citation type="submission" date="2022-04" db="EMBL/GenBank/DDBJ databases">
        <title>Complete Genome Sequence of Flavobacterium sediminilitoris YSM-43, Isolated from a Tidal Sediment.</title>
        <authorList>
            <person name="Lee P.A."/>
        </authorList>
    </citation>
    <scope>NUCLEOTIDE SEQUENCE</scope>
    <source>
        <strain evidence="1">YSM-43</strain>
    </source>
</reference>
<organism evidence="1 2">
    <name type="scientific">Flavobacterium sediminilitoris</name>
    <dbReference type="NCBI Taxonomy" id="2024526"/>
    <lineage>
        <taxon>Bacteria</taxon>
        <taxon>Pseudomonadati</taxon>
        <taxon>Bacteroidota</taxon>
        <taxon>Flavobacteriia</taxon>
        <taxon>Flavobacteriales</taxon>
        <taxon>Flavobacteriaceae</taxon>
        <taxon>Flavobacterium</taxon>
    </lineage>
</organism>
<keyword evidence="2" id="KW-1185">Reference proteome</keyword>
<proteinExistence type="predicted"/>
<sequence length="95" mass="11327">MEVKHSKSFKNLPNYSIEWGYGTWSKDWKKKDFAIRNRYNKDDGGFNLRGSAEIPWRDFNRLITESITENQFSNKELKAIIKLAIKQLIKNIFKK</sequence>
<dbReference type="EMBL" id="CP090145">
    <property type="protein sequence ID" value="UOX33710.1"/>
    <property type="molecule type" value="Genomic_DNA"/>
</dbReference>
<evidence type="ECO:0000313" key="1">
    <source>
        <dbReference type="EMBL" id="UOX33710.1"/>
    </source>
</evidence>